<dbReference type="Gene3D" id="3.40.50.720">
    <property type="entry name" value="NAD(P)-binding Rossmann-like Domain"/>
    <property type="match status" value="1"/>
</dbReference>
<evidence type="ECO:0000259" key="2">
    <source>
        <dbReference type="Pfam" id="PF14691"/>
    </source>
</evidence>
<sequence>MKKQDVSRRIKNFEEVALGLDETEAVLEAKRCLECQRPWCVRGCPVGVDIPRFIRAIRDGRFEDGIRIIWEKNSLPAVCGRVCPHEVQCEGVCSLARGCSKFMTAKGRARVEAFLEQFNLTQKRRRPVSIGALERFLADYAAEHGITPYTAGSDMKGKGKVALVGSGPASLAAAGELARRGYHATIFEALHAPGGVLRYGIPNFRLPEEIIDREIRQLKDMGVEFRQDVLIGRTLTIDELLSDFDAVFIGSGAGAPVLMGIEGENLNGVYSANEFLTRVNLMEAYRFPETDTPINIGKRVVTIGGGNVAMDSARVALRLGAEESIILYRRRREEMPARREEIENAEEEGVEFKFLTTPTKYIGDDEGCVRAVECIRMEPGEVDDSGRQRPVPVAGSEFTIEADTVIVAIGQRPNPLIPTTTQGLETGKIRNIIADESGRTSIKGVFAGGDATTGAATVILAMGAGVRAARAIAEYIEGCKD</sequence>
<dbReference type="PANTHER" id="PTHR42783:SF3">
    <property type="entry name" value="GLUTAMATE SYNTHASE [NADPH] SMALL CHAIN-RELATED"/>
    <property type="match status" value="1"/>
</dbReference>
<dbReference type="STRING" id="1838285.SCAL_001674"/>
<dbReference type="Gene3D" id="3.50.50.60">
    <property type="entry name" value="FAD/NAD(P)-binding domain"/>
    <property type="match status" value="1"/>
</dbReference>
<comment type="caution">
    <text evidence="3">The sequence shown here is derived from an EMBL/GenBank/DDBJ whole genome shotgun (WGS) entry which is preliminary data.</text>
</comment>
<reference evidence="3" key="1">
    <citation type="submission" date="2016-05" db="EMBL/GenBank/DDBJ databases">
        <title>Microbial consortia oxidize butane by reversing methanogenesis.</title>
        <authorList>
            <person name="Laso-Perez R."/>
            <person name="Richter M."/>
            <person name="Wegener G."/>
            <person name="Musat F."/>
        </authorList>
    </citation>
    <scope>NUCLEOTIDE SEQUENCE [LARGE SCALE GENOMIC DNA]</scope>
    <source>
        <strain evidence="3">BOX2</strain>
    </source>
</reference>
<dbReference type="Gene3D" id="1.10.1060.10">
    <property type="entry name" value="Alpha-helical ferredoxin"/>
    <property type="match status" value="1"/>
</dbReference>
<dbReference type="AlphaFoldDB" id="A0A1F2P8A9"/>
<feature type="domain" description="Dihydroprymidine dehydrogenase" evidence="2">
    <location>
        <begin position="9"/>
        <end position="145"/>
    </location>
</feature>
<dbReference type="Pfam" id="PF07992">
    <property type="entry name" value="Pyr_redox_2"/>
    <property type="match status" value="1"/>
</dbReference>
<keyword evidence="4" id="KW-1185">Reference proteome</keyword>
<evidence type="ECO:0000259" key="1">
    <source>
        <dbReference type="Pfam" id="PF07992"/>
    </source>
</evidence>
<accession>A0A1F2P8A9</accession>
<dbReference type="NCBIfam" id="TIGR01316">
    <property type="entry name" value="gltA"/>
    <property type="match status" value="1"/>
</dbReference>
<dbReference type="InterPro" id="IPR006004">
    <property type="entry name" value="SudA-like"/>
</dbReference>
<dbReference type="EMBL" id="LYOS01000006">
    <property type="protein sequence ID" value="OFV67232.1"/>
    <property type="molecule type" value="Genomic_DNA"/>
</dbReference>
<dbReference type="GO" id="GO:0016491">
    <property type="term" value="F:oxidoreductase activity"/>
    <property type="evidence" value="ECO:0007669"/>
    <property type="project" value="InterPro"/>
</dbReference>
<proteinExistence type="predicted"/>
<dbReference type="SUPFAM" id="SSF46548">
    <property type="entry name" value="alpha-helical ferredoxin"/>
    <property type="match status" value="1"/>
</dbReference>
<gene>
    <name evidence="3" type="ORF">SCAL_001674</name>
</gene>
<dbReference type="InterPro" id="IPR009051">
    <property type="entry name" value="Helical_ferredxn"/>
</dbReference>
<dbReference type="InterPro" id="IPR028261">
    <property type="entry name" value="DPD_II"/>
</dbReference>
<protein>
    <submittedName>
        <fullName evidence="3">Dihydropyrimidine dehydrogenase subunit A</fullName>
    </submittedName>
</protein>
<dbReference type="InterPro" id="IPR023753">
    <property type="entry name" value="FAD/NAD-binding_dom"/>
</dbReference>
<dbReference type="GO" id="GO:0051536">
    <property type="term" value="F:iron-sulfur cluster binding"/>
    <property type="evidence" value="ECO:0007669"/>
    <property type="project" value="InterPro"/>
</dbReference>
<dbReference type="PRINTS" id="PR00419">
    <property type="entry name" value="ADXRDTASE"/>
</dbReference>
<feature type="domain" description="FAD/NAD(P)-binding" evidence="1">
    <location>
        <begin position="160"/>
        <end position="465"/>
    </location>
</feature>
<dbReference type="PANTHER" id="PTHR42783">
    <property type="entry name" value="GLUTAMATE SYNTHASE [NADPH] SMALL CHAIN"/>
    <property type="match status" value="1"/>
</dbReference>
<evidence type="ECO:0000313" key="4">
    <source>
        <dbReference type="Proteomes" id="UP000186940"/>
    </source>
</evidence>
<evidence type="ECO:0000313" key="3">
    <source>
        <dbReference type="EMBL" id="OFV67232.1"/>
    </source>
</evidence>
<dbReference type="Pfam" id="PF14691">
    <property type="entry name" value="Fer4_20"/>
    <property type="match status" value="1"/>
</dbReference>
<dbReference type="Proteomes" id="UP000186940">
    <property type="component" value="Unassembled WGS sequence"/>
</dbReference>
<dbReference type="SUPFAM" id="SSF51971">
    <property type="entry name" value="Nucleotide-binding domain"/>
    <property type="match status" value="1"/>
</dbReference>
<dbReference type="InterPro" id="IPR036188">
    <property type="entry name" value="FAD/NAD-bd_sf"/>
</dbReference>
<dbReference type="PATRIC" id="fig|1838285.3.peg.1699"/>
<name>A0A1F2P8A9_9EURY</name>
<organism evidence="3 4">
    <name type="scientific">Candidatus Syntropharchaeum caldarium</name>
    <dbReference type="NCBI Taxonomy" id="1838285"/>
    <lineage>
        <taxon>Archaea</taxon>
        <taxon>Methanobacteriati</taxon>
        <taxon>Methanobacteriota</taxon>
        <taxon>Stenosarchaea group</taxon>
        <taxon>Methanomicrobia</taxon>
        <taxon>Methanosarcinales</taxon>
        <taxon>ANME-2 cluster</taxon>
        <taxon>Candidatus Syntropharchaeum</taxon>
    </lineage>
</organism>